<dbReference type="EMBL" id="FNMZ01000001">
    <property type="protein sequence ID" value="SDW16030.1"/>
    <property type="molecule type" value="Genomic_DNA"/>
</dbReference>
<dbReference type="AlphaFoldDB" id="A0A1H2RA62"/>
<accession>A0A1H2RA62</accession>
<evidence type="ECO:0000313" key="3">
    <source>
        <dbReference type="Proteomes" id="UP000199118"/>
    </source>
</evidence>
<organism evidence="2 3">
    <name type="scientific">Albimonas donghaensis</name>
    <dbReference type="NCBI Taxonomy" id="356660"/>
    <lineage>
        <taxon>Bacteria</taxon>
        <taxon>Pseudomonadati</taxon>
        <taxon>Pseudomonadota</taxon>
        <taxon>Alphaproteobacteria</taxon>
        <taxon>Rhodobacterales</taxon>
        <taxon>Paracoccaceae</taxon>
        <taxon>Albimonas</taxon>
    </lineage>
</organism>
<dbReference type="RefSeq" id="WP_092679347.1">
    <property type="nucleotide sequence ID" value="NZ_FNMZ01000001.1"/>
</dbReference>
<dbReference type="GO" id="GO:0003677">
    <property type="term" value="F:DNA binding"/>
    <property type="evidence" value="ECO:0007669"/>
    <property type="project" value="InterPro"/>
</dbReference>
<dbReference type="Gene3D" id="1.10.260.40">
    <property type="entry name" value="lambda repressor-like DNA-binding domains"/>
    <property type="match status" value="1"/>
</dbReference>
<evidence type="ECO:0000313" key="2">
    <source>
        <dbReference type="EMBL" id="SDW16030.1"/>
    </source>
</evidence>
<name>A0A1H2RA62_9RHOB</name>
<dbReference type="SUPFAM" id="SSF47413">
    <property type="entry name" value="lambda repressor-like DNA-binding domains"/>
    <property type="match status" value="1"/>
</dbReference>
<dbReference type="OrthoDB" id="7582299at2"/>
<dbReference type="InterPro" id="IPR001387">
    <property type="entry name" value="Cro/C1-type_HTH"/>
</dbReference>
<proteinExistence type="predicted"/>
<dbReference type="SMART" id="SM00530">
    <property type="entry name" value="HTH_XRE"/>
    <property type="match status" value="1"/>
</dbReference>
<reference evidence="2 3" key="1">
    <citation type="submission" date="2016-10" db="EMBL/GenBank/DDBJ databases">
        <authorList>
            <person name="de Groot N.N."/>
        </authorList>
    </citation>
    <scope>NUCLEOTIDE SEQUENCE [LARGE SCALE GENOMIC DNA]</scope>
    <source>
        <strain evidence="2 3">DSM 17890</strain>
    </source>
</reference>
<dbReference type="PROSITE" id="PS50943">
    <property type="entry name" value="HTH_CROC1"/>
    <property type="match status" value="1"/>
</dbReference>
<dbReference type="Proteomes" id="UP000199118">
    <property type="component" value="Unassembled WGS sequence"/>
</dbReference>
<feature type="domain" description="HTH cro/C1-type" evidence="1">
    <location>
        <begin position="4"/>
        <end position="58"/>
    </location>
</feature>
<dbReference type="STRING" id="356660.SAMN05444336_101278"/>
<gene>
    <name evidence="2" type="ORF">SAMN05444336_101278</name>
</gene>
<dbReference type="CDD" id="cd00093">
    <property type="entry name" value="HTH_XRE"/>
    <property type="match status" value="1"/>
</dbReference>
<dbReference type="InterPro" id="IPR010982">
    <property type="entry name" value="Lambda_DNA-bd_dom_sf"/>
</dbReference>
<sequence length="73" mass="7960">MSTLARYRAEKGETQADFAARLGITQGFVSQLEKGRARPSLELAKRIEDATNGAVQMNSWFDALPSSETLAAE</sequence>
<evidence type="ECO:0000259" key="1">
    <source>
        <dbReference type="PROSITE" id="PS50943"/>
    </source>
</evidence>
<keyword evidence="3" id="KW-1185">Reference proteome</keyword>
<dbReference type="Pfam" id="PF01381">
    <property type="entry name" value="HTH_3"/>
    <property type="match status" value="1"/>
</dbReference>
<protein>
    <submittedName>
        <fullName evidence="2">Putative transcriptional regulator</fullName>
    </submittedName>
</protein>